<comment type="caution">
    <text evidence="2">The sequence shown here is derived from an EMBL/GenBank/DDBJ whole genome shotgun (WGS) entry which is preliminary data.</text>
</comment>
<sequence length="135" mass="14573">MRRGHPFDVDERRRGAVGEAVHHLQVRPVDGLEPEVRLVAVLVVQDQPAMITGRTSVTRVVSSVIRARMDHGARVTRAAVRDPKPATRRSRPVMTVPRCPAPDGHPAQRPPLPVLQAHPIPGALPLTSGNKPAAG</sequence>
<reference evidence="2 3" key="1">
    <citation type="journal article" date="2019" name="Int. J. Syst. Evol. Microbiol.">
        <title>The Global Catalogue of Microorganisms (GCM) 10K type strain sequencing project: providing services to taxonomists for standard genome sequencing and annotation.</title>
        <authorList>
            <consortium name="The Broad Institute Genomics Platform"/>
            <consortium name="The Broad Institute Genome Sequencing Center for Infectious Disease"/>
            <person name="Wu L."/>
            <person name="Ma J."/>
        </authorList>
    </citation>
    <scope>NUCLEOTIDE SEQUENCE [LARGE SCALE GENOMIC DNA]</scope>
    <source>
        <strain evidence="2 3">JCM 13929</strain>
    </source>
</reference>
<evidence type="ECO:0000313" key="3">
    <source>
        <dbReference type="Proteomes" id="UP001500064"/>
    </source>
</evidence>
<feature type="region of interest" description="Disordered" evidence="1">
    <location>
        <begin position="75"/>
        <end position="135"/>
    </location>
</feature>
<proteinExistence type="predicted"/>
<keyword evidence="3" id="KW-1185">Reference proteome</keyword>
<organism evidence="2 3">
    <name type="scientific">Nonomuraea maheshkhaliensis</name>
    <dbReference type="NCBI Taxonomy" id="419590"/>
    <lineage>
        <taxon>Bacteria</taxon>
        <taxon>Bacillati</taxon>
        <taxon>Actinomycetota</taxon>
        <taxon>Actinomycetes</taxon>
        <taxon>Streptosporangiales</taxon>
        <taxon>Streptosporangiaceae</taxon>
        <taxon>Nonomuraea</taxon>
    </lineage>
</organism>
<protein>
    <submittedName>
        <fullName evidence="2">Uncharacterized protein</fullName>
    </submittedName>
</protein>
<name>A0ABN2GA03_9ACTN</name>
<feature type="compositionally biased region" description="Basic and acidic residues" evidence="1">
    <location>
        <begin position="75"/>
        <end position="85"/>
    </location>
</feature>
<gene>
    <name evidence="2" type="ORF">GCM10009733_076300</name>
</gene>
<evidence type="ECO:0000313" key="2">
    <source>
        <dbReference type="EMBL" id="GAA1667498.1"/>
    </source>
</evidence>
<accession>A0ABN2GA03</accession>
<dbReference type="EMBL" id="BAAAMU010000079">
    <property type="protein sequence ID" value="GAA1667498.1"/>
    <property type="molecule type" value="Genomic_DNA"/>
</dbReference>
<evidence type="ECO:0000256" key="1">
    <source>
        <dbReference type="SAM" id="MobiDB-lite"/>
    </source>
</evidence>
<dbReference type="Proteomes" id="UP001500064">
    <property type="component" value="Unassembled WGS sequence"/>
</dbReference>